<comment type="function">
    <text evidence="5">Attaches a formyl group to the free amino group of methionyl-tRNA(fMet). The formyl group appears to play a dual role in the initiator identity of N-formylmethionyl-tRNA by promoting its recognition by IF2 and preventing the misappropriation of this tRNA by the elongation apparatus.</text>
</comment>
<feature type="domain" description="Formyl transferase C-terminal" evidence="7">
    <location>
        <begin position="202"/>
        <end position="296"/>
    </location>
</feature>
<dbReference type="InterPro" id="IPR002376">
    <property type="entry name" value="Formyl_transf_N"/>
</dbReference>
<proteinExistence type="inferred from homology"/>
<dbReference type="InterPro" id="IPR001555">
    <property type="entry name" value="GART_AS"/>
</dbReference>
<dbReference type="EC" id="2.1.2.9" evidence="2 5"/>
<evidence type="ECO:0000256" key="1">
    <source>
        <dbReference type="ARBA" id="ARBA00010699"/>
    </source>
</evidence>
<feature type="domain" description="Formyl transferase N-terminal" evidence="6">
    <location>
        <begin position="6"/>
        <end position="160"/>
    </location>
</feature>
<dbReference type="InterPro" id="IPR005794">
    <property type="entry name" value="Fmt"/>
</dbReference>
<accession>A0A222MZH4</accession>
<dbReference type="Gene3D" id="3.40.50.12230">
    <property type="match status" value="1"/>
</dbReference>
<dbReference type="EMBL" id="CP022347">
    <property type="protein sequence ID" value="ASQ30982.1"/>
    <property type="molecule type" value="Genomic_DNA"/>
</dbReference>
<evidence type="ECO:0000259" key="7">
    <source>
        <dbReference type="Pfam" id="PF02911"/>
    </source>
</evidence>
<dbReference type="HAMAP" id="MF_00182">
    <property type="entry name" value="Formyl_trans"/>
    <property type="match status" value="1"/>
</dbReference>
<sequence>MGVKNSIVFMGTPAYAAKILSSLIEENFNILAVFTQSDKAVGRKQIISPSAVKLIALEHNLKVFTPSNLKDAEVIDTIKALKPDFIVVAAYGKILPKEILNICPCINLHTSLLPKYRGASPIQSAILNADKISGVCTMLMDEGLDSGDVLESIELEIKDKRADEVFDMFSLKASSLCISTLKNFAKIAPKKQDESKATFCKKISKSDGLINLDEARAVYQKFLAFYPWPGIFLDTGLKFIDISLLDESSVNDKAKILEIRGEDVVLSCKKGTLLIHKLQEPGKKICTAKQYLNGKRLKSGDYLYPKR</sequence>
<dbReference type="InterPro" id="IPR041711">
    <property type="entry name" value="Met-tRNA-FMT_N"/>
</dbReference>
<evidence type="ECO:0000256" key="3">
    <source>
        <dbReference type="ARBA" id="ARBA00022679"/>
    </source>
</evidence>
<dbReference type="Proteomes" id="UP000201169">
    <property type="component" value="Chromosome"/>
</dbReference>
<evidence type="ECO:0000256" key="2">
    <source>
        <dbReference type="ARBA" id="ARBA00012261"/>
    </source>
</evidence>
<dbReference type="PANTHER" id="PTHR11138">
    <property type="entry name" value="METHIONYL-TRNA FORMYLTRANSFERASE"/>
    <property type="match status" value="1"/>
</dbReference>
<comment type="catalytic activity">
    <reaction evidence="5">
        <text>L-methionyl-tRNA(fMet) + (6R)-10-formyltetrahydrofolate = N-formyl-L-methionyl-tRNA(fMet) + (6S)-5,6,7,8-tetrahydrofolate + H(+)</text>
        <dbReference type="Rhea" id="RHEA:24380"/>
        <dbReference type="Rhea" id="RHEA-COMP:9952"/>
        <dbReference type="Rhea" id="RHEA-COMP:9953"/>
        <dbReference type="ChEBI" id="CHEBI:15378"/>
        <dbReference type="ChEBI" id="CHEBI:57453"/>
        <dbReference type="ChEBI" id="CHEBI:78530"/>
        <dbReference type="ChEBI" id="CHEBI:78844"/>
        <dbReference type="ChEBI" id="CHEBI:195366"/>
        <dbReference type="EC" id="2.1.2.9"/>
    </reaction>
</comment>
<dbReference type="SUPFAM" id="SSF50486">
    <property type="entry name" value="FMT C-terminal domain-like"/>
    <property type="match status" value="1"/>
</dbReference>
<dbReference type="KEGG" id="cavi:CAV_1358"/>
<dbReference type="CDD" id="cd08646">
    <property type="entry name" value="FMT_core_Met-tRNA-FMT_N"/>
    <property type="match status" value="1"/>
</dbReference>
<dbReference type="RefSeq" id="WP_245807399.1">
    <property type="nucleotide sequence ID" value="NZ_CP022347.1"/>
</dbReference>
<dbReference type="NCBIfam" id="TIGR00460">
    <property type="entry name" value="fmt"/>
    <property type="match status" value="1"/>
</dbReference>
<keyword evidence="9" id="KW-1185">Reference proteome</keyword>
<dbReference type="Pfam" id="PF00551">
    <property type="entry name" value="Formyl_trans_N"/>
    <property type="match status" value="1"/>
</dbReference>
<dbReference type="InterPro" id="IPR036477">
    <property type="entry name" value="Formyl_transf_N_sf"/>
</dbReference>
<dbReference type="GO" id="GO:0004479">
    <property type="term" value="F:methionyl-tRNA formyltransferase activity"/>
    <property type="evidence" value="ECO:0007669"/>
    <property type="project" value="UniProtKB-UniRule"/>
</dbReference>
<comment type="similarity">
    <text evidence="1 5">Belongs to the Fmt family.</text>
</comment>
<name>A0A222MZH4_9BACT</name>
<dbReference type="AlphaFoldDB" id="A0A222MZH4"/>
<dbReference type="GO" id="GO:0005829">
    <property type="term" value="C:cytosol"/>
    <property type="evidence" value="ECO:0007669"/>
    <property type="project" value="TreeGrafter"/>
</dbReference>
<keyword evidence="4 5" id="KW-0648">Protein biosynthesis</keyword>
<dbReference type="SUPFAM" id="SSF53328">
    <property type="entry name" value="Formyltransferase"/>
    <property type="match status" value="1"/>
</dbReference>
<evidence type="ECO:0000259" key="6">
    <source>
        <dbReference type="Pfam" id="PF00551"/>
    </source>
</evidence>
<dbReference type="InterPro" id="IPR044135">
    <property type="entry name" value="Met-tRNA-FMT_C"/>
</dbReference>
<dbReference type="CDD" id="cd08704">
    <property type="entry name" value="Met_tRNA_FMT_C"/>
    <property type="match status" value="1"/>
</dbReference>
<keyword evidence="3 5" id="KW-0808">Transferase</keyword>
<dbReference type="Pfam" id="PF02911">
    <property type="entry name" value="Formyl_trans_C"/>
    <property type="match status" value="1"/>
</dbReference>
<reference evidence="8 9" key="1">
    <citation type="submission" date="2017-07" db="EMBL/GenBank/DDBJ databases">
        <title>Analysis of two Campylobacter avium genomes and identification of a novel hippuricase gene.</title>
        <authorList>
            <person name="Miller W.G."/>
            <person name="Chapman M.H."/>
            <person name="Yee E."/>
            <person name="Revez J."/>
            <person name="Bono J.L."/>
            <person name="Rossi M."/>
        </authorList>
    </citation>
    <scope>NUCLEOTIDE SEQUENCE [LARGE SCALE GENOMIC DNA]</scope>
    <source>
        <strain evidence="8 9">LMG 24591</strain>
    </source>
</reference>
<evidence type="ECO:0000313" key="8">
    <source>
        <dbReference type="EMBL" id="ASQ30982.1"/>
    </source>
</evidence>
<dbReference type="PROSITE" id="PS00373">
    <property type="entry name" value="GART"/>
    <property type="match status" value="1"/>
</dbReference>
<protein>
    <recommendedName>
        <fullName evidence="2 5">Methionyl-tRNA formyltransferase</fullName>
        <ecNumber evidence="2 5">2.1.2.9</ecNumber>
    </recommendedName>
</protein>
<evidence type="ECO:0000256" key="5">
    <source>
        <dbReference type="HAMAP-Rule" id="MF_00182"/>
    </source>
</evidence>
<gene>
    <name evidence="5 8" type="primary">fmt</name>
    <name evidence="8" type="ORF">CAV_1358</name>
</gene>
<organism evidence="8 9">
    <name type="scientific">Campylobacter avium LMG 24591</name>
    <dbReference type="NCBI Taxonomy" id="522484"/>
    <lineage>
        <taxon>Bacteria</taxon>
        <taxon>Pseudomonadati</taxon>
        <taxon>Campylobacterota</taxon>
        <taxon>Epsilonproteobacteria</taxon>
        <taxon>Campylobacterales</taxon>
        <taxon>Campylobacteraceae</taxon>
        <taxon>Campylobacter</taxon>
    </lineage>
</organism>
<dbReference type="InterPro" id="IPR011034">
    <property type="entry name" value="Formyl_transferase-like_C_sf"/>
</dbReference>
<dbReference type="PANTHER" id="PTHR11138:SF5">
    <property type="entry name" value="METHIONYL-TRNA FORMYLTRANSFERASE, MITOCHONDRIAL"/>
    <property type="match status" value="1"/>
</dbReference>
<evidence type="ECO:0000313" key="9">
    <source>
        <dbReference type="Proteomes" id="UP000201169"/>
    </source>
</evidence>
<dbReference type="InterPro" id="IPR005793">
    <property type="entry name" value="Formyl_trans_C"/>
</dbReference>
<evidence type="ECO:0000256" key="4">
    <source>
        <dbReference type="ARBA" id="ARBA00022917"/>
    </source>
</evidence>
<feature type="binding site" evidence="5">
    <location>
        <begin position="111"/>
        <end position="114"/>
    </location>
    <ligand>
        <name>(6S)-5,6,7,8-tetrahydrofolate</name>
        <dbReference type="ChEBI" id="CHEBI:57453"/>
    </ligand>
</feature>